<keyword evidence="8" id="KW-0282">Flagellum</keyword>
<comment type="similarity">
    <text evidence="1 5">Belongs to the FliD family.</text>
</comment>
<dbReference type="GO" id="GO:0009424">
    <property type="term" value="C:bacterial-type flagellum hook"/>
    <property type="evidence" value="ECO:0007669"/>
    <property type="project" value="UniProtKB-UniRule"/>
</dbReference>
<keyword evidence="8" id="KW-0969">Cilium</keyword>
<keyword evidence="8" id="KW-0966">Cell projection</keyword>
<dbReference type="STRING" id="588581.Cpap_2174"/>
<dbReference type="PANTHER" id="PTHR30288:SF0">
    <property type="entry name" value="FLAGELLAR HOOK-ASSOCIATED PROTEIN 2"/>
    <property type="match status" value="1"/>
</dbReference>
<dbReference type="PANTHER" id="PTHR30288">
    <property type="entry name" value="FLAGELLAR CAP/ASSEMBLY PROTEIN FLID"/>
    <property type="match status" value="1"/>
</dbReference>
<dbReference type="OrthoDB" id="9776025at2"/>
<organism evidence="8 9">
    <name type="scientific">Ruminiclostridium papyrosolvens DSM 2782</name>
    <dbReference type="NCBI Taxonomy" id="588581"/>
    <lineage>
        <taxon>Bacteria</taxon>
        <taxon>Bacillati</taxon>
        <taxon>Bacillota</taxon>
        <taxon>Clostridia</taxon>
        <taxon>Eubacteriales</taxon>
        <taxon>Oscillospiraceae</taxon>
        <taxon>Ruminiclostridium</taxon>
    </lineage>
</organism>
<dbReference type="GO" id="GO:0071973">
    <property type="term" value="P:bacterial-type flagellum-dependent cell motility"/>
    <property type="evidence" value="ECO:0007669"/>
    <property type="project" value="TreeGrafter"/>
</dbReference>
<dbReference type="eggNOG" id="COG1345">
    <property type="taxonomic scope" value="Bacteria"/>
</dbReference>
<dbReference type="EMBL" id="ACXX02000006">
    <property type="protein sequence ID" value="EGD47771.1"/>
    <property type="molecule type" value="Genomic_DNA"/>
</dbReference>
<dbReference type="RefSeq" id="WP_004619107.1">
    <property type="nucleotide sequence ID" value="NZ_ACXX02000006.1"/>
</dbReference>
<evidence type="ECO:0000259" key="7">
    <source>
        <dbReference type="Pfam" id="PF07195"/>
    </source>
</evidence>
<evidence type="ECO:0000256" key="5">
    <source>
        <dbReference type="RuleBase" id="RU362066"/>
    </source>
</evidence>
<evidence type="ECO:0000256" key="2">
    <source>
        <dbReference type="ARBA" id="ARBA00011255"/>
    </source>
</evidence>
<reference evidence="8" key="2">
    <citation type="submission" date="2011-01" db="EMBL/GenBank/DDBJ databases">
        <title>The Non-contiguous Finished genome of Clostridium papyrosolvens.</title>
        <authorList>
            <person name="Lucas S."/>
            <person name="Copeland A."/>
            <person name="Lapidus A."/>
            <person name="Cheng J.-F."/>
            <person name="Goodwin L."/>
            <person name="Pitluck S."/>
            <person name="Misra M."/>
            <person name="Chertkov O."/>
            <person name="Detter J.C."/>
            <person name="Han C."/>
            <person name="Tapia R."/>
            <person name="Land M."/>
            <person name="Hauser L."/>
            <person name="Kyrpides N."/>
            <person name="Ivanova N."/>
            <person name="Pagani I."/>
            <person name="Mouttaki H."/>
            <person name="He Z."/>
            <person name="Zhou J."/>
            <person name="Hemme C.L."/>
            <person name="Woyke T."/>
        </authorList>
    </citation>
    <scope>NUCLEOTIDE SEQUENCE [LARGE SCALE GENOMIC DNA]</scope>
    <source>
        <strain evidence="8">DSM 2782</strain>
    </source>
</reference>
<dbReference type="InterPro" id="IPR040026">
    <property type="entry name" value="FliD"/>
</dbReference>
<name>F1TCQ4_9FIRM</name>
<evidence type="ECO:0000313" key="9">
    <source>
        <dbReference type="Proteomes" id="UP000003860"/>
    </source>
</evidence>
<dbReference type="Proteomes" id="UP000003860">
    <property type="component" value="Unassembled WGS sequence"/>
</dbReference>
<comment type="subunit">
    <text evidence="2 5">Homopentamer.</text>
</comment>
<dbReference type="GO" id="GO:0005576">
    <property type="term" value="C:extracellular region"/>
    <property type="evidence" value="ECO:0007669"/>
    <property type="project" value="UniProtKB-SubCell"/>
</dbReference>
<sequence length="778" mass="82644">MNINSNTNGVQGNTNYKRVTGMVSGFDTDALVKAALAKDQARIDKIKQSRELNMWMIDAYRDVTSSLQSFYNQFFDSVSSTTNLKLTSTFSSYTAAMAAGSSSDVISVVAGGGAKAGVYSLSDIVAATYARISMGANVTNTVETGVISQAALDTMKSSSYNNIFRITLNGKTVDITLDNDSGQLSSVDALVSQLQSKLNNAFGADSSGNGKIKVENDGGKLKFTTLRNTDTFNIGTVNNEGAGKLFSAVPSATSPFVLNGGNNQFELTIGNTAKTVTVQPLAGNSTFEKAEDLKTAIQNGIDAAFGAGAGVTADIKDGKVILKADAGVKFSTGYTVNKATNEILQIDYSNTSNKVDLKAVLSDIGAGFTIDPFKNSDGTSIKNPDGTFSKNIEFTITSSKGTAAFSFDPATTSISDIMRRVNMDTTANATMSYDVTSNSFTIQAKDSGATSKLDIVDTSGGLMSSLGIAGTGAVGSDASVTVTGADGTSMTIVRPNNSFTYAGLTFNISKDLPAGADPVKVTVTSDTSKTFDTIKSFVDQYNALIDKLNSKISEKKDRGYTPLTESQKASMTADQIQKWETKAKSGLLRGNTDIQNTLDRLRSALYGSVEGVGLSLYSIGITTSTDFRQKGKLVIDESKLKEALANNPDEVTNLFTATSDKSYYKASGDSEIKKERFKESGLADRFSDIIQDAIRTTPDAKSNVGTLIMKAGQVGDVSEYTNSLIKEVLGFDRTIADLNSKLTSKENTLYAKYANMEKMLSRMSSQSNWLSSQFSSGQ</sequence>
<evidence type="ECO:0000256" key="1">
    <source>
        <dbReference type="ARBA" id="ARBA00009764"/>
    </source>
</evidence>
<comment type="subcellular location">
    <subcellularLocation>
        <location evidence="5">Secreted</location>
    </subcellularLocation>
    <subcellularLocation>
        <location evidence="5">Bacterial flagellum</location>
    </subcellularLocation>
</comment>
<comment type="caution">
    <text evidence="8">The sequence shown here is derived from an EMBL/GenBank/DDBJ whole genome shotgun (WGS) entry which is preliminary data.</text>
</comment>
<keyword evidence="5" id="KW-0964">Secreted</keyword>
<feature type="domain" description="Flagellar hook-associated protein 2 C-terminal" evidence="7">
    <location>
        <begin position="475"/>
        <end position="764"/>
    </location>
</feature>
<proteinExistence type="inferred from homology"/>
<dbReference type="InterPro" id="IPR003481">
    <property type="entry name" value="FliD_N"/>
</dbReference>
<dbReference type="Pfam" id="PF07195">
    <property type="entry name" value="FliD_C"/>
    <property type="match status" value="1"/>
</dbReference>
<dbReference type="GO" id="GO:0009421">
    <property type="term" value="C:bacterial-type flagellum filament cap"/>
    <property type="evidence" value="ECO:0007669"/>
    <property type="project" value="InterPro"/>
</dbReference>
<dbReference type="InterPro" id="IPR010809">
    <property type="entry name" value="FliD_C"/>
</dbReference>
<dbReference type="AlphaFoldDB" id="F1TCQ4"/>
<reference evidence="8" key="1">
    <citation type="submission" date="2009-07" db="EMBL/GenBank/DDBJ databases">
        <authorList>
            <consortium name="US DOE Joint Genome Institute (JGI-PGF)"/>
            <person name="Lucas S."/>
            <person name="Copeland A."/>
            <person name="Lapidus A."/>
            <person name="Glavina del Rio T."/>
            <person name="Tice H."/>
            <person name="Bruce D."/>
            <person name="Goodwin L."/>
            <person name="Pitluck S."/>
            <person name="Larimer F."/>
            <person name="Land M.L."/>
            <person name="Mouttaki H."/>
            <person name="He Z."/>
            <person name="Zhou J."/>
            <person name="Hemme C.L."/>
        </authorList>
    </citation>
    <scope>NUCLEOTIDE SEQUENCE [LARGE SCALE GENOMIC DNA]</scope>
    <source>
        <strain evidence="8">DSM 2782</strain>
    </source>
</reference>
<dbReference type="GO" id="GO:0007155">
    <property type="term" value="P:cell adhesion"/>
    <property type="evidence" value="ECO:0007669"/>
    <property type="project" value="InterPro"/>
</dbReference>
<feature type="domain" description="Flagellar hook-associated protein 2 N-terminal" evidence="6">
    <location>
        <begin position="24"/>
        <end position="121"/>
    </location>
</feature>
<accession>F1TCQ4</accession>
<keyword evidence="3" id="KW-0175">Coiled coil</keyword>
<evidence type="ECO:0000259" key="6">
    <source>
        <dbReference type="Pfam" id="PF02465"/>
    </source>
</evidence>
<evidence type="ECO:0000256" key="3">
    <source>
        <dbReference type="ARBA" id="ARBA00023054"/>
    </source>
</evidence>
<evidence type="ECO:0000313" key="8">
    <source>
        <dbReference type="EMBL" id="EGD47771.1"/>
    </source>
</evidence>
<gene>
    <name evidence="8" type="ORF">Cpap_2174</name>
</gene>
<comment type="function">
    <text evidence="5">Required for morphogenesis and for the elongation of the flagellar filament by facilitating polymerization of the flagellin monomers at the tip of growing filament. Forms a capping structure, which prevents flagellin subunits (transported through the central channel of the flagellum) from leaking out without polymerization at the distal end.</text>
</comment>
<keyword evidence="4 5" id="KW-0975">Bacterial flagellum</keyword>
<keyword evidence="9" id="KW-1185">Reference proteome</keyword>
<evidence type="ECO:0000256" key="4">
    <source>
        <dbReference type="ARBA" id="ARBA00023143"/>
    </source>
</evidence>
<dbReference type="Pfam" id="PF02465">
    <property type="entry name" value="FliD_N"/>
    <property type="match status" value="1"/>
</dbReference>
<protein>
    <recommendedName>
        <fullName evidence="5">Flagellar hook-associated protein 2</fullName>
        <shortName evidence="5">HAP2</shortName>
    </recommendedName>
    <alternativeName>
        <fullName evidence="5">Flagellar cap protein</fullName>
    </alternativeName>
</protein>